<accession>A0A9P6TBH1</accession>
<name>A0A9P6TBH1_9BASI</name>
<feature type="non-terminal residue" evidence="1">
    <location>
        <position position="116"/>
    </location>
</feature>
<dbReference type="EMBL" id="MU167272">
    <property type="protein sequence ID" value="KAG0145689.1"/>
    <property type="molecule type" value="Genomic_DNA"/>
</dbReference>
<protein>
    <submittedName>
        <fullName evidence="1">Uncharacterized protein</fullName>
    </submittedName>
</protein>
<dbReference type="AlphaFoldDB" id="A0A9P6TBH1"/>
<sequence length="116" mass="13232">MDKSYIQINKKIEEAEFGSTLSKKEKQAIINLIHKYAEQFGLSGKEIGTIRNHFVHVTLTIEKPYPPILRKAAYPASPRNRLEIEKHIDELLKLGIIRKVGEAEEVDVTTPVIIHC</sequence>
<dbReference type="OrthoDB" id="6776860at2759"/>
<proteinExistence type="predicted"/>
<evidence type="ECO:0000313" key="1">
    <source>
        <dbReference type="EMBL" id="KAG0145689.1"/>
    </source>
</evidence>
<evidence type="ECO:0000313" key="2">
    <source>
        <dbReference type="Proteomes" id="UP000886653"/>
    </source>
</evidence>
<dbReference type="Proteomes" id="UP000886653">
    <property type="component" value="Unassembled WGS sequence"/>
</dbReference>
<gene>
    <name evidence="1" type="ORF">CROQUDRAFT_705145</name>
</gene>
<reference evidence="1" key="1">
    <citation type="submission" date="2013-11" db="EMBL/GenBank/DDBJ databases">
        <title>Genome sequence of the fusiform rust pathogen reveals effectors for host alternation and coevolution with pine.</title>
        <authorList>
            <consortium name="DOE Joint Genome Institute"/>
            <person name="Smith K."/>
            <person name="Pendleton A."/>
            <person name="Kubisiak T."/>
            <person name="Anderson C."/>
            <person name="Salamov A."/>
            <person name="Aerts A."/>
            <person name="Riley R."/>
            <person name="Clum A."/>
            <person name="Lindquist E."/>
            <person name="Ence D."/>
            <person name="Campbell M."/>
            <person name="Kronenberg Z."/>
            <person name="Feau N."/>
            <person name="Dhillon B."/>
            <person name="Hamelin R."/>
            <person name="Burleigh J."/>
            <person name="Smith J."/>
            <person name="Yandell M."/>
            <person name="Nelson C."/>
            <person name="Grigoriev I."/>
            <person name="Davis J."/>
        </authorList>
    </citation>
    <scope>NUCLEOTIDE SEQUENCE</scope>
    <source>
        <strain evidence="1">G11</strain>
    </source>
</reference>
<organism evidence="1 2">
    <name type="scientific">Cronartium quercuum f. sp. fusiforme G11</name>
    <dbReference type="NCBI Taxonomy" id="708437"/>
    <lineage>
        <taxon>Eukaryota</taxon>
        <taxon>Fungi</taxon>
        <taxon>Dikarya</taxon>
        <taxon>Basidiomycota</taxon>
        <taxon>Pucciniomycotina</taxon>
        <taxon>Pucciniomycetes</taxon>
        <taxon>Pucciniales</taxon>
        <taxon>Coleosporiaceae</taxon>
        <taxon>Cronartium</taxon>
    </lineage>
</organism>
<comment type="caution">
    <text evidence="1">The sequence shown here is derived from an EMBL/GenBank/DDBJ whole genome shotgun (WGS) entry which is preliminary data.</text>
</comment>
<keyword evidence="2" id="KW-1185">Reference proteome</keyword>